<dbReference type="Proteomes" id="UP000033874">
    <property type="component" value="Unassembled WGS sequence"/>
</dbReference>
<dbReference type="PROSITE" id="PS00519">
    <property type="entry name" value="HTH_ASNC_1"/>
    <property type="match status" value="1"/>
</dbReference>
<dbReference type="EMBL" id="LBIC01000001">
    <property type="protein sequence ID" value="KKW93944.1"/>
    <property type="molecule type" value="Genomic_DNA"/>
</dbReference>
<dbReference type="AlphaFoldDB" id="A0A0M3AZG0"/>
<accession>A0A0M3AZG0</accession>
<proteinExistence type="predicted"/>
<dbReference type="PATRIC" id="fig|56193.3.peg.971"/>
<evidence type="ECO:0000313" key="1">
    <source>
        <dbReference type="EMBL" id="KKW93944.1"/>
    </source>
</evidence>
<dbReference type="InterPro" id="IPR019885">
    <property type="entry name" value="Tscrpt_reg_HTH_AsnC-type_CS"/>
</dbReference>
<dbReference type="RefSeq" id="WP_046762378.1">
    <property type="nucleotide sequence ID" value="NZ_LBIC01000001.1"/>
</dbReference>
<keyword evidence="2" id="KW-1185">Reference proteome</keyword>
<dbReference type="InterPro" id="IPR036390">
    <property type="entry name" value="WH_DNA-bd_sf"/>
</dbReference>
<evidence type="ECO:0000313" key="2">
    <source>
        <dbReference type="Proteomes" id="UP000033874"/>
    </source>
</evidence>
<comment type="caution">
    <text evidence="1">The sequence shown here is derived from an EMBL/GenBank/DDBJ whole genome shotgun (WGS) entry which is preliminary data.</text>
</comment>
<reference evidence="1 2" key="1">
    <citation type="submission" date="2015-04" db="EMBL/GenBank/DDBJ databases">
        <title>Genome sequence of aromatic hydrocarbons-degrading Sphingobium chungbukense DJ77.</title>
        <authorList>
            <person name="Kim Y.-C."/>
            <person name="Chae J.-C."/>
        </authorList>
    </citation>
    <scope>NUCLEOTIDE SEQUENCE [LARGE SCALE GENOMIC DNA]</scope>
    <source>
        <strain evidence="1 2">DJ77</strain>
    </source>
</reference>
<dbReference type="SUPFAM" id="SSF46785">
    <property type="entry name" value="Winged helix' DNA-binding domain"/>
    <property type="match status" value="1"/>
</dbReference>
<protein>
    <recommendedName>
        <fullName evidence="3">Helix-turn-helix type 11 domain-containing protein</fullName>
    </recommendedName>
</protein>
<dbReference type="STRING" id="56193.YP76_04705"/>
<sequence>MADLFGYPDSPGAKARETSFQAADEIADKAPILRARCLKVLEHSNGLTADEVAGRLGLSILSVRPRITELAHDGKVRDSGVRRYNVSGKRAIVWAPVTPARLRRSTAR</sequence>
<organism evidence="1 2">
    <name type="scientific">Sphingobium chungbukense</name>
    <dbReference type="NCBI Taxonomy" id="56193"/>
    <lineage>
        <taxon>Bacteria</taxon>
        <taxon>Pseudomonadati</taxon>
        <taxon>Pseudomonadota</taxon>
        <taxon>Alphaproteobacteria</taxon>
        <taxon>Sphingomonadales</taxon>
        <taxon>Sphingomonadaceae</taxon>
        <taxon>Sphingobium</taxon>
    </lineage>
</organism>
<evidence type="ECO:0008006" key="3">
    <source>
        <dbReference type="Google" id="ProtNLM"/>
    </source>
</evidence>
<name>A0A0M3AZG0_9SPHN</name>
<gene>
    <name evidence="1" type="ORF">YP76_04705</name>
</gene>